<dbReference type="EMBL" id="JBIYEW010000003">
    <property type="protein sequence ID" value="MFK4637396.1"/>
    <property type="molecule type" value="Genomic_DNA"/>
</dbReference>
<dbReference type="Proteomes" id="UP001620520">
    <property type="component" value="Unassembled WGS sequence"/>
</dbReference>
<sequence>MVFNHATAAIFRSVSTPVQLAVDKFQQRLGRLGQVVGVRGAQLIAMDEDVADPFQFPGGHQRPAGETVA</sequence>
<comment type="caution">
    <text evidence="1">The sequence shown here is derived from an EMBL/GenBank/DDBJ whole genome shotgun (WGS) entry which is preliminary data.</text>
</comment>
<protein>
    <submittedName>
        <fullName evidence="1">Uncharacterized protein</fullName>
    </submittedName>
</protein>
<dbReference type="RefSeq" id="WP_404593311.1">
    <property type="nucleotide sequence ID" value="NZ_JBIYEW010000003.1"/>
</dbReference>
<proteinExistence type="predicted"/>
<evidence type="ECO:0000313" key="2">
    <source>
        <dbReference type="Proteomes" id="UP001620520"/>
    </source>
</evidence>
<accession>A0ABW8N064</accession>
<organism evidence="1 2">
    <name type="scientific">Paenarthrobacter histidinolovorans</name>
    <dbReference type="NCBI Taxonomy" id="43664"/>
    <lineage>
        <taxon>Bacteria</taxon>
        <taxon>Bacillati</taxon>
        <taxon>Actinomycetota</taxon>
        <taxon>Actinomycetes</taxon>
        <taxon>Micrococcales</taxon>
        <taxon>Micrococcaceae</taxon>
        <taxon>Paenarthrobacter</taxon>
    </lineage>
</organism>
<evidence type="ECO:0000313" key="1">
    <source>
        <dbReference type="EMBL" id="MFK4637396.1"/>
    </source>
</evidence>
<reference evidence="1 2" key="1">
    <citation type="submission" date="2024-10" db="EMBL/GenBank/DDBJ databases">
        <title>Novel secondary metabolite-producing bacteria for plant disease control.</title>
        <authorList>
            <person name="Chevrette M."/>
        </authorList>
    </citation>
    <scope>NUCLEOTIDE SEQUENCE [LARGE SCALE GENOMIC DNA]</scope>
    <source>
        <strain evidence="1 2">J30 TE3557</strain>
    </source>
</reference>
<keyword evidence="2" id="KW-1185">Reference proteome</keyword>
<name>A0ABW8N064_9MICC</name>
<gene>
    <name evidence="1" type="ORF">ABIA52_000285</name>
</gene>